<comment type="caution">
    <text evidence="2">The sequence shown here is derived from an EMBL/GenBank/DDBJ whole genome shotgun (WGS) entry which is preliminary data.</text>
</comment>
<dbReference type="EMBL" id="JAGRRH010000026">
    <property type="protein sequence ID" value="KAG7341367.1"/>
    <property type="molecule type" value="Genomic_DNA"/>
</dbReference>
<dbReference type="AlphaFoldDB" id="A0A9K3PBD6"/>
<protein>
    <submittedName>
        <fullName evidence="2">Uncharacterized protein</fullName>
    </submittedName>
</protein>
<proteinExistence type="predicted"/>
<reference evidence="2" key="1">
    <citation type="journal article" date="2021" name="Sci. Rep.">
        <title>Diploid genomic architecture of Nitzschia inconspicua, an elite biomass production diatom.</title>
        <authorList>
            <person name="Oliver A."/>
            <person name="Podell S."/>
            <person name="Pinowska A."/>
            <person name="Traller J.C."/>
            <person name="Smith S.R."/>
            <person name="McClure R."/>
            <person name="Beliaev A."/>
            <person name="Bohutskyi P."/>
            <person name="Hill E.A."/>
            <person name="Rabines A."/>
            <person name="Zheng H."/>
            <person name="Allen L.Z."/>
            <person name="Kuo A."/>
            <person name="Grigoriev I.V."/>
            <person name="Allen A.E."/>
            <person name="Hazlebeck D."/>
            <person name="Allen E.E."/>
        </authorList>
    </citation>
    <scope>NUCLEOTIDE SEQUENCE</scope>
    <source>
        <strain evidence="2">Hildebrandi</strain>
    </source>
</reference>
<gene>
    <name evidence="2" type="ORF">IV203_023318</name>
</gene>
<dbReference type="Proteomes" id="UP000693970">
    <property type="component" value="Unassembled WGS sequence"/>
</dbReference>
<dbReference type="CDD" id="cd09272">
    <property type="entry name" value="RNase_HI_RT_Ty1"/>
    <property type="match status" value="1"/>
</dbReference>
<evidence type="ECO:0000256" key="1">
    <source>
        <dbReference type="SAM" id="MobiDB-lite"/>
    </source>
</evidence>
<reference evidence="2" key="2">
    <citation type="submission" date="2021-04" db="EMBL/GenBank/DDBJ databases">
        <authorList>
            <person name="Podell S."/>
        </authorList>
    </citation>
    <scope>NUCLEOTIDE SEQUENCE</scope>
    <source>
        <strain evidence="2">Hildebrandi</strain>
    </source>
</reference>
<feature type="region of interest" description="Disordered" evidence="1">
    <location>
        <begin position="122"/>
        <end position="149"/>
    </location>
</feature>
<name>A0A9K3PBD6_9STRA</name>
<evidence type="ECO:0000313" key="2">
    <source>
        <dbReference type="EMBL" id="KAG7341367.1"/>
    </source>
</evidence>
<accession>A0A9K3PBD6</accession>
<keyword evidence="3" id="KW-1185">Reference proteome</keyword>
<sequence length="172" mass="19654">MSIIPWTRHFLEAQGYTVKENVVYQDNESAMLLEKNGRRSSTKRTCHLYVRYFFVTDNVHRGKLSIEYCPTGDMIADYFTKPLQGLLFRKMLKQILNIDDSLIDSSPQECVGYDDEELIQGSQGVTDQSRTRQADSTPQGNIEESSSNSAEISRNVIEVILGEESFIRRCSL</sequence>
<organism evidence="2 3">
    <name type="scientific">Nitzschia inconspicua</name>
    <dbReference type="NCBI Taxonomy" id="303405"/>
    <lineage>
        <taxon>Eukaryota</taxon>
        <taxon>Sar</taxon>
        <taxon>Stramenopiles</taxon>
        <taxon>Ochrophyta</taxon>
        <taxon>Bacillariophyta</taxon>
        <taxon>Bacillariophyceae</taxon>
        <taxon>Bacillariophycidae</taxon>
        <taxon>Bacillariales</taxon>
        <taxon>Bacillariaceae</taxon>
        <taxon>Nitzschia</taxon>
    </lineage>
</organism>
<evidence type="ECO:0000313" key="3">
    <source>
        <dbReference type="Proteomes" id="UP000693970"/>
    </source>
</evidence>
<dbReference type="OrthoDB" id="1113209at2759"/>